<evidence type="ECO:0000256" key="2">
    <source>
        <dbReference type="ARBA" id="ARBA00004443"/>
    </source>
</evidence>
<gene>
    <name evidence="20" type="primary">tam41</name>
    <name evidence="19" type="ORF">SJAG_03563</name>
</gene>
<keyword evidence="15" id="KW-0472">Membrane</keyword>
<dbReference type="HOGENOM" id="CLU_030279_1_1_1"/>
<dbReference type="InterPro" id="IPR015222">
    <property type="entry name" value="Tam41"/>
</dbReference>
<dbReference type="PANTHER" id="PTHR13619">
    <property type="entry name" value="PHOSPHATIDATE CYTIDYLYLTRANSFERASE, MITOCHONDRIAL"/>
    <property type="match status" value="1"/>
</dbReference>
<dbReference type="GO" id="GO:0016024">
    <property type="term" value="P:CDP-diacylglycerol biosynthetic process"/>
    <property type="evidence" value="ECO:0000318"/>
    <property type="project" value="GO_Central"/>
</dbReference>
<dbReference type="GO" id="GO:0004605">
    <property type="term" value="F:phosphatidate cytidylyltransferase activity"/>
    <property type="evidence" value="ECO:0000318"/>
    <property type="project" value="GO_Central"/>
</dbReference>
<dbReference type="PIRSF" id="PIRSF028840">
    <property type="entry name" value="Mmp37"/>
    <property type="match status" value="1"/>
</dbReference>
<evidence type="ECO:0000256" key="11">
    <source>
        <dbReference type="ARBA" id="ARBA00022792"/>
    </source>
</evidence>
<evidence type="ECO:0000256" key="10">
    <source>
        <dbReference type="ARBA" id="ARBA00022695"/>
    </source>
</evidence>
<accession>B6K4K1</accession>
<sequence>MSRTRVLRGFYSPFSRRRLTTISIGALLSPQTIQTPKTLQTVSIHPSVNEEFERIVNSFDAPIDVAIAYGSGVFSQKGYDKKKKPMLDFIFGVKDPYQWHSVNVKQNPKHYSFLKYFGSRSISYLQESVGTGVYYNPFVRMGGSVIKYGVTSLHNLYDDLLHWSTLYLAGRLHKPTKIIRAPDEFFEFNHKNLESALYAALPFLSEKFQEAELYSTIASLSYLGDVRMSAMAENPQKVKNIVAAQFPLFRKLYLPLIHQVGNIRADNAEQLNDLACADTSKQLQFRHDKNANACLSSIMKLPKQFQRQVLRQYSKSGDTAVVLKILAQESTAQRRNRCKRAVHKLTGFSILMQTIKGLLTAGFAKSFIYVLEKLKKGPLGKLLKK</sequence>
<dbReference type="GO" id="GO:0005743">
    <property type="term" value="C:mitochondrial inner membrane"/>
    <property type="evidence" value="ECO:0007669"/>
    <property type="project" value="UniProtKB-SubCell"/>
</dbReference>
<evidence type="ECO:0000256" key="1">
    <source>
        <dbReference type="ARBA" id="ARBA00001946"/>
    </source>
</evidence>
<evidence type="ECO:0000256" key="14">
    <source>
        <dbReference type="ARBA" id="ARBA00023128"/>
    </source>
</evidence>
<evidence type="ECO:0000256" key="9">
    <source>
        <dbReference type="ARBA" id="ARBA00022679"/>
    </source>
</evidence>
<keyword evidence="13" id="KW-0443">Lipid metabolism</keyword>
<dbReference type="JaponicusDB" id="SJAG_03563">
    <property type="gene designation" value="tam41"/>
</dbReference>
<keyword evidence="11" id="KW-0999">Mitochondrion inner membrane</keyword>
<evidence type="ECO:0000256" key="15">
    <source>
        <dbReference type="ARBA" id="ARBA00023136"/>
    </source>
</evidence>
<organism evidence="19 21">
    <name type="scientific">Schizosaccharomyces japonicus (strain yFS275 / FY16936)</name>
    <name type="common">Fission yeast</name>
    <dbReference type="NCBI Taxonomy" id="402676"/>
    <lineage>
        <taxon>Eukaryota</taxon>
        <taxon>Fungi</taxon>
        <taxon>Dikarya</taxon>
        <taxon>Ascomycota</taxon>
        <taxon>Taphrinomycotina</taxon>
        <taxon>Schizosaccharomycetes</taxon>
        <taxon>Schizosaccharomycetales</taxon>
        <taxon>Schizosaccharomycetaceae</taxon>
        <taxon>Schizosaccharomyces</taxon>
    </lineage>
</organism>
<evidence type="ECO:0000313" key="20">
    <source>
        <dbReference type="JaponicusDB" id="SJAG_03563"/>
    </source>
</evidence>
<dbReference type="RefSeq" id="XP_002174701.1">
    <property type="nucleotide sequence ID" value="XM_002174665.2"/>
</dbReference>
<evidence type="ECO:0000256" key="8">
    <source>
        <dbReference type="ARBA" id="ARBA00022516"/>
    </source>
</evidence>
<keyword evidence="21" id="KW-1185">Reference proteome</keyword>
<evidence type="ECO:0000256" key="12">
    <source>
        <dbReference type="ARBA" id="ARBA00022842"/>
    </source>
</evidence>
<proteinExistence type="inferred from homology"/>
<evidence type="ECO:0000256" key="3">
    <source>
        <dbReference type="ARBA" id="ARBA00005119"/>
    </source>
</evidence>
<dbReference type="VEuPathDB" id="FungiDB:SJAG_03563"/>
<keyword evidence="8" id="KW-0444">Lipid biosynthesis</keyword>
<dbReference type="GO" id="GO:0070300">
    <property type="term" value="F:phosphatidic acid binding"/>
    <property type="evidence" value="ECO:0007669"/>
    <property type="project" value="EnsemblFungi"/>
</dbReference>
<evidence type="ECO:0000256" key="16">
    <source>
        <dbReference type="ARBA" id="ARBA00023209"/>
    </source>
</evidence>
<dbReference type="GO" id="GO:0032049">
    <property type="term" value="P:cardiolipin biosynthetic process"/>
    <property type="evidence" value="ECO:0000318"/>
    <property type="project" value="GO_Central"/>
</dbReference>
<dbReference type="GeneID" id="7048822"/>
<evidence type="ECO:0000313" key="21">
    <source>
        <dbReference type="Proteomes" id="UP000001744"/>
    </source>
</evidence>
<comment type="subcellular location">
    <subcellularLocation>
        <location evidence="2">Mitochondrion inner membrane</location>
        <topology evidence="2">Peripheral membrane protein</topology>
        <orientation evidence="2">Matrix side</orientation>
    </subcellularLocation>
</comment>
<dbReference type="Pfam" id="PF09139">
    <property type="entry name" value="Tam41_Mmp37"/>
    <property type="match status" value="1"/>
</dbReference>
<dbReference type="AlphaFoldDB" id="B6K4K1"/>
<evidence type="ECO:0000256" key="7">
    <source>
        <dbReference type="ARBA" id="ARBA00018337"/>
    </source>
</evidence>
<comment type="cofactor">
    <cofactor evidence="1">
        <name>Mg(2+)</name>
        <dbReference type="ChEBI" id="CHEBI:18420"/>
    </cofactor>
</comment>
<keyword evidence="12" id="KW-0460">Magnesium</keyword>
<comment type="pathway">
    <text evidence="3">Phospholipid metabolism; CDP-diacylglycerol biosynthesis; CDP-diacylglycerol from sn-glycerol 3-phosphate: step 3/3.</text>
</comment>
<dbReference type="Proteomes" id="UP000001744">
    <property type="component" value="Unassembled WGS sequence"/>
</dbReference>
<keyword evidence="10" id="KW-0548">Nucleotidyltransferase</keyword>
<evidence type="ECO:0000256" key="18">
    <source>
        <dbReference type="ARBA" id="ARBA00029893"/>
    </source>
</evidence>
<dbReference type="UniPathway" id="UPA00557">
    <property type="reaction ID" value="UER00614"/>
</dbReference>
<dbReference type="STRING" id="402676.B6K4K1"/>
<dbReference type="EMBL" id="KE651167">
    <property type="protein sequence ID" value="EEB08408.1"/>
    <property type="molecule type" value="Genomic_DNA"/>
</dbReference>
<dbReference type="GO" id="GO:1901612">
    <property type="term" value="F:cardiolipin binding"/>
    <property type="evidence" value="ECO:0007669"/>
    <property type="project" value="EnsemblFungi"/>
</dbReference>
<dbReference type="OMA" id="HAENMHR"/>
<evidence type="ECO:0000256" key="5">
    <source>
        <dbReference type="ARBA" id="ARBA00005458"/>
    </source>
</evidence>
<keyword evidence="16" id="KW-0594">Phospholipid biosynthesis</keyword>
<dbReference type="EC" id="2.7.7.41" evidence="6"/>
<dbReference type="GO" id="GO:0005739">
    <property type="term" value="C:mitochondrion"/>
    <property type="evidence" value="ECO:0000318"/>
    <property type="project" value="GO_Central"/>
</dbReference>
<evidence type="ECO:0000256" key="13">
    <source>
        <dbReference type="ARBA" id="ARBA00023098"/>
    </source>
</evidence>
<evidence type="ECO:0000256" key="4">
    <source>
        <dbReference type="ARBA" id="ARBA00005189"/>
    </source>
</evidence>
<keyword evidence="9" id="KW-0808">Transferase</keyword>
<protein>
    <recommendedName>
        <fullName evidence="7">Phosphatidate cytidylyltransferase, mitochondrial</fullName>
        <ecNumber evidence="6">2.7.7.41</ecNumber>
    </recommendedName>
    <alternativeName>
        <fullName evidence="18">CDP-diacylglycerol synthase</fullName>
    </alternativeName>
</protein>
<comment type="pathway">
    <text evidence="4">Lipid metabolism.</text>
</comment>
<dbReference type="PANTHER" id="PTHR13619:SF0">
    <property type="entry name" value="PHOSPHATIDATE CYTIDYLYLTRANSFERASE, MITOCHONDRIAL"/>
    <property type="match status" value="1"/>
</dbReference>
<comment type="similarity">
    <text evidence="5">Belongs to the TAM41 family.</text>
</comment>
<evidence type="ECO:0000256" key="6">
    <source>
        <dbReference type="ARBA" id="ARBA00012487"/>
    </source>
</evidence>
<name>B6K4K1_SCHJY</name>
<dbReference type="eggNOG" id="KOG2986">
    <property type="taxonomic scope" value="Eukaryota"/>
</dbReference>
<evidence type="ECO:0000256" key="17">
    <source>
        <dbReference type="ARBA" id="ARBA00023264"/>
    </source>
</evidence>
<keyword evidence="14" id="KW-0496">Mitochondrion</keyword>
<evidence type="ECO:0000313" key="19">
    <source>
        <dbReference type="EMBL" id="EEB08408.1"/>
    </source>
</evidence>
<keyword evidence="17" id="KW-1208">Phospholipid metabolism</keyword>
<reference evidence="19 21" key="1">
    <citation type="journal article" date="2011" name="Science">
        <title>Comparative functional genomics of the fission yeasts.</title>
        <authorList>
            <person name="Rhind N."/>
            <person name="Chen Z."/>
            <person name="Yassour M."/>
            <person name="Thompson D.A."/>
            <person name="Haas B.J."/>
            <person name="Habib N."/>
            <person name="Wapinski I."/>
            <person name="Roy S."/>
            <person name="Lin M.F."/>
            <person name="Heiman D.I."/>
            <person name="Young S.K."/>
            <person name="Furuya K."/>
            <person name="Guo Y."/>
            <person name="Pidoux A."/>
            <person name="Chen H.M."/>
            <person name="Robbertse B."/>
            <person name="Goldberg J.M."/>
            <person name="Aoki K."/>
            <person name="Bayne E.H."/>
            <person name="Berlin A.M."/>
            <person name="Desjardins C.A."/>
            <person name="Dobbs E."/>
            <person name="Dukaj L."/>
            <person name="Fan L."/>
            <person name="FitzGerald M.G."/>
            <person name="French C."/>
            <person name="Gujja S."/>
            <person name="Hansen K."/>
            <person name="Keifenheim D."/>
            <person name="Levin J.Z."/>
            <person name="Mosher R.A."/>
            <person name="Mueller C.A."/>
            <person name="Pfiffner J."/>
            <person name="Priest M."/>
            <person name="Russ C."/>
            <person name="Smialowska A."/>
            <person name="Swoboda P."/>
            <person name="Sykes S.M."/>
            <person name="Vaughn M."/>
            <person name="Vengrova S."/>
            <person name="Yoder R."/>
            <person name="Zeng Q."/>
            <person name="Allshire R."/>
            <person name="Baulcombe D."/>
            <person name="Birren B.W."/>
            <person name="Brown W."/>
            <person name="Ekwall K."/>
            <person name="Kellis M."/>
            <person name="Leatherwood J."/>
            <person name="Levin H."/>
            <person name="Margalit H."/>
            <person name="Martienssen R."/>
            <person name="Nieduszynski C.A."/>
            <person name="Spatafora J.W."/>
            <person name="Friedman N."/>
            <person name="Dalgaard J.Z."/>
            <person name="Baumann P."/>
            <person name="Niki H."/>
            <person name="Regev A."/>
            <person name="Nusbaum C."/>
        </authorList>
    </citation>
    <scope>NUCLEOTIDE SEQUENCE [LARGE SCALE GENOMIC DNA]</scope>
    <source>
        <strain evidence="21">yFS275 / FY16936</strain>
    </source>
</reference>